<evidence type="ECO:0000256" key="1">
    <source>
        <dbReference type="SAM" id="SignalP"/>
    </source>
</evidence>
<protein>
    <submittedName>
        <fullName evidence="2">Uncharacterized protein</fullName>
    </submittedName>
</protein>
<comment type="caution">
    <text evidence="2">The sequence shown here is derived from an EMBL/GenBank/DDBJ whole genome shotgun (WGS) entry which is preliminary data.</text>
</comment>
<evidence type="ECO:0000313" key="3">
    <source>
        <dbReference type="Proteomes" id="UP000034112"/>
    </source>
</evidence>
<feature type="chain" id="PRO_5002529961" evidence="1">
    <location>
        <begin position="21"/>
        <end position="151"/>
    </location>
</feature>
<dbReference type="AlphaFoldDB" id="A0A0F9XQR4"/>
<dbReference type="OrthoDB" id="4887245at2759"/>
<gene>
    <name evidence="2" type="ORF">THAR02_00865</name>
</gene>
<evidence type="ECO:0000313" key="2">
    <source>
        <dbReference type="EMBL" id="KKP06986.1"/>
    </source>
</evidence>
<proteinExistence type="predicted"/>
<keyword evidence="1" id="KW-0732">Signal</keyword>
<organism evidence="2 3">
    <name type="scientific">Trichoderma harzianum</name>
    <name type="common">Hypocrea lixii</name>
    <dbReference type="NCBI Taxonomy" id="5544"/>
    <lineage>
        <taxon>Eukaryota</taxon>
        <taxon>Fungi</taxon>
        <taxon>Dikarya</taxon>
        <taxon>Ascomycota</taxon>
        <taxon>Pezizomycotina</taxon>
        <taxon>Sordariomycetes</taxon>
        <taxon>Hypocreomycetidae</taxon>
        <taxon>Hypocreales</taxon>
        <taxon>Hypocreaceae</taxon>
        <taxon>Trichoderma</taxon>
    </lineage>
</organism>
<dbReference type="Proteomes" id="UP000034112">
    <property type="component" value="Unassembled WGS sequence"/>
</dbReference>
<feature type="signal peptide" evidence="1">
    <location>
        <begin position="1"/>
        <end position="20"/>
    </location>
</feature>
<reference evidence="3" key="1">
    <citation type="journal article" date="2015" name="Genome Announc.">
        <title>Draft whole-genome sequence of the biocontrol agent Trichoderma harzianum T6776.</title>
        <authorList>
            <person name="Baroncelli R."/>
            <person name="Piaggeschi G."/>
            <person name="Fiorini L."/>
            <person name="Bertolini E."/>
            <person name="Zapparata A."/>
            <person name="Pe M.E."/>
            <person name="Sarrocco S."/>
            <person name="Vannacci G."/>
        </authorList>
    </citation>
    <scope>NUCLEOTIDE SEQUENCE [LARGE SCALE GENOMIC DNA]</scope>
    <source>
        <strain evidence="3">T6776</strain>
    </source>
</reference>
<accession>A0A0F9XQR4</accession>
<dbReference type="EMBL" id="JOKZ01000014">
    <property type="protein sequence ID" value="KKP06986.1"/>
    <property type="molecule type" value="Genomic_DNA"/>
</dbReference>
<name>A0A0F9XQR4_TRIHA</name>
<sequence>MKTNQFTSIFLLSLSTTVLADFQLLCGPCCDEGGDFSDGCYPDAIISAENKLGCGNLDNPSGVATNSLLSGGFGGALGCPSATSFFSMGGLCGVGDLNFYQSGDTYIGYISGGDGSQVATCYPTSGDKSCDYGAAVCDWQQTWYCDSYICS</sequence>